<name>C4K478_HAMD5</name>
<accession>C4K478</accession>
<dbReference type="EMBL" id="CP001277">
    <property type="protein sequence ID" value="ACQ67371.1"/>
    <property type="molecule type" value="Genomic_DNA"/>
</dbReference>
<sequence length="47" mass="6059">MYILLVLKISFVRFLKLFNERFFEFFYFYKVYIYVIKIFDLNQIIFI</sequence>
<dbReference type="Proteomes" id="UP000002334">
    <property type="component" value="Chromosome"/>
</dbReference>
<dbReference type="HOGENOM" id="CLU_3168790_0_0_6"/>
<dbReference type="AlphaFoldDB" id="C4K478"/>
<protein>
    <submittedName>
        <fullName evidence="1">Uncharacterized protein</fullName>
    </submittedName>
</protein>
<dbReference type="KEGG" id="hde:HDEF_0630"/>
<proteinExistence type="predicted"/>
<organism evidence="1 2">
    <name type="scientific">Hamiltonella defensa subsp. Acyrthosiphon pisum (strain 5AT)</name>
    <dbReference type="NCBI Taxonomy" id="572265"/>
    <lineage>
        <taxon>Bacteria</taxon>
        <taxon>Pseudomonadati</taxon>
        <taxon>Pseudomonadota</taxon>
        <taxon>Gammaproteobacteria</taxon>
        <taxon>Enterobacterales</taxon>
        <taxon>Enterobacteriaceae</taxon>
        <taxon>aphid secondary symbionts</taxon>
        <taxon>Candidatus Williamhamiltonella</taxon>
    </lineage>
</organism>
<gene>
    <name evidence="1" type="ordered locus">HDEF_0630</name>
</gene>
<evidence type="ECO:0000313" key="2">
    <source>
        <dbReference type="Proteomes" id="UP000002334"/>
    </source>
</evidence>
<reference evidence="1 2" key="1">
    <citation type="journal article" date="2009" name="Proc. Natl. Acad. Sci. U.S.A.">
        <title>Hamiltonella defensa, genome evolution of protective bacterial endosymbiont from pathogenic ancestors.</title>
        <authorList>
            <person name="Degnan P.H."/>
            <person name="Yu Y."/>
            <person name="Sisneros N."/>
            <person name="Wing R.A."/>
            <person name="Moran N.A."/>
        </authorList>
    </citation>
    <scope>NUCLEOTIDE SEQUENCE [LARGE SCALE GENOMIC DNA]</scope>
    <source>
        <strain evidence="2">5AT</strain>
    </source>
</reference>
<evidence type="ECO:0000313" key="1">
    <source>
        <dbReference type="EMBL" id="ACQ67371.1"/>
    </source>
</evidence>
<keyword evidence="2" id="KW-1185">Reference proteome</keyword>